<reference evidence="3 4" key="1">
    <citation type="submission" date="2019-03" db="EMBL/GenBank/DDBJ databases">
        <title>Single cell metagenomics reveals metabolic interactions within the superorganism composed of flagellate Streblomastix strix and complex community of Bacteroidetes bacteria on its surface.</title>
        <authorList>
            <person name="Treitli S.C."/>
            <person name="Kolisko M."/>
            <person name="Husnik F."/>
            <person name="Keeling P."/>
            <person name="Hampl V."/>
        </authorList>
    </citation>
    <scope>NUCLEOTIDE SEQUENCE [LARGE SCALE GENOMIC DNA]</scope>
    <source>
        <strain evidence="3">ST1C</strain>
    </source>
</reference>
<feature type="compositionally biased region" description="Low complexity" evidence="1">
    <location>
        <begin position="78"/>
        <end position="102"/>
    </location>
</feature>
<evidence type="ECO:0000256" key="2">
    <source>
        <dbReference type="SAM" id="SignalP"/>
    </source>
</evidence>
<feature type="region of interest" description="Disordered" evidence="1">
    <location>
        <begin position="75"/>
        <end position="156"/>
    </location>
</feature>
<sequence length="343" mass="37745">MFHLTSSLKHLNLQNHLNNKLLLLLLLLLLNLLQINEGQQTVDKSNTESGIDIDQSNTDKGDQLQTAQTNFDSFFQLNSPNQSSSAKQSSQISSIPQTQSDQTIDDRHTEHAITPSSLGELEGNEQLSTSRTTTSTHSSSKGSHSSQVSGTKTSEKRVQDQIDIYNLFNTNTPTQQPSSSSSSSSSSLFDSNLQSSSQTDDKQIKSNIQLPIPPQSQPDQLNTQTDLFSSSKPSNQEIDAKTKQVTTSDAQSNQFSFFEDSNLISEFSKKHSSSNSSLTSIESESGIYKQNKAPDVSADFFSSSSLPQQSNQTQISNTQLPSDDYYEPPSRPPPKQPNKENEQ</sequence>
<feature type="region of interest" description="Disordered" evidence="1">
    <location>
        <begin position="41"/>
        <end position="62"/>
    </location>
</feature>
<feature type="compositionally biased region" description="Polar residues" evidence="1">
    <location>
        <begin position="217"/>
        <end position="251"/>
    </location>
</feature>
<organism evidence="3 4">
    <name type="scientific">Streblomastix strix</name>
    <dbReference type="NCBI Taxonomy" id="222440"/>
    <lineage>
        <taxon>Eukaryota</taxon>
        <taxon>Metamonada</taxon>
        <taxon>Preaxostyla</taxon>
        <taxon>Oxymonadida</taxon>
        <taxon>Streblomastigidae</taxon>
        <taxon>Streblomastix</taxon>
    </lineage>
</organism>
<protein>
    <submittedName>
        <fullName evidence="3">Uncharacterized protein</fullName>
    </submittedName>
</protein>
<keyword evidence="2" id="KW-0732">Signal</keyword>
<feature type="compositionally biased region" description="Low complexity" evidence="1">
    <location>
        <begin position="175"/>
        <end position="198"/>
    </location>
</feature>
<feature type="chain" id="PRO_5023912754" evidence="2">
    <location>
        <begin position="39"/>
        <end position="343"/>
    </location>
</feature>
<proteinExistence type="predicted"/>
<dbReference type="EMBL" id="SNRW01033079">
    <property type="protein sequence ID" value="KAA6356371.1"/>
    <property type="molecule type" value="Genomic_DNA"/>
</dbReference>
<feature type="region of interest" description="Disordered" evidence="1">
    <location>
        <begin position="297"/>
        <end position="343"/>
    </location>
</feature>
<feature type="signal peptide" evidence="2">
    <location>
        <begin position="1"/>
        <end position="38"/>
    </location>
</feature>
<comment type="caution">
    <text evidence="3">The sequence shown here is derived from an EMBL/GenBank/DDBJ whole genome shotgun (WGS) entry which is preliminary data.</text>
</comment>
<evidence type="ECO:0000313" key="3">
    <source>
        <dbReference type="EMBL" id="KAA6356371.1"/>
    </source>
</evidence>
<dbReference type="AlphaFoldDB" id="A0A5J4TFI1"/>
<feature type="compositionally biased region" description="Low complexity" evidence="1">
    <location>
        <begin position="128"/>
        <end position="151"/>
    </location>
</feature>
<accession>A0A5J4TFI1</accession>
<evidence type="ECO:0000313" key="4">
    <source>
        <dbReference type="Proteomes" id="UP000324800"/>
    </source>
</evidence>
<dbReference type="Proteomes" id="UP000324800">
    <property type="component" value="Unassembled WGS sequence"/>
</dbReference>
<gene>
    <name evidence="3" type="ORF">EZS28_048102</name>
</gene>
<feature type="compositionally biased region" description="Low complexity" evidence="1">
    <location>
        <begin position="308"/>
        <end position="323"/>
    </location>
</feature>
<evidence type="ECO:0000256" key="1">
    <source>
        <dbReference type="SAM" id="MobiDB-lite"/>
    </source>
</evidence>
<feature type="region of interest" description="Disordered" evidence="1">
    <location>
        <begin position="169"/>
        <end position="251"/>
    </location>
</feature>
<feature type="compositionally biased region" description="Polar residues" evidence="1">
    <location>
        <begin position="41"/>
        <end position="56"/>
    </location>
</feature>
<name>A0A5J4TFI1_9EUKA</name>
<feature type="non-terminal residue" evidence="3">
    <location>
        <position position="343"/>
    </location>
</feature>